<accession>A0A9Q8YDH5</accession>
<dbReference type="Pfam" id="PF00440">
    <property type="entry name" value="TetR_N"/>
    <property type="match status" value="1"/>
</dbReference>
<proteinExistence type="predicted"/>
<keyword evidence="6" id="KW-0614">Plasmid</keyword>
<evidence type="ECO:0000256" key="3">
    <source>
        <dbReference type="ARBA" id="ARBA00023163"/>
    </source>
</evidence>
<evidence type="ECO:0000259" key="5">
    <source>
        <dbReference type="PROSITE" id="PS50977"/>
    </source>
</evidence>
<dbReference type="SUPFAM" id="SSF46689">
    <property type="entry name" value="Homeodomain-like"/>
    <property type="match status" value="1"/>
</dbReference>
<feature type="DNA-binding region" description="H-T-H motif" evidence="4">
    <location>
        <begin position="29"/>
        <end position="48"/>
    </location>
</feature>
<sequence>MKLKKDMRREQMLDVAMQIVRGQGADELTLGTLAAKAGVSRPIAYGHFSTRSGLLLALFKRLEENYVHRLRSALCEAPKELTAVADIISKAYFNCLADFGPEGLAISAALKGTEEMAAQQRLMIRAYIDLMCNALRPFSELEVGHIHPVCVGLLGAAEALASETQTGAISERVATAVLAALIIKGVASEPSKVG</sequence>
<dbReference type="RefSeq" id="WP_252160970.1">
    <property type="nucleotide sequence ID" value="NZ_CP098809.1"/>
</dbReference>
<dbReference type="PANTHER" id="PTHR47506">
    <property type="entry name" value="TRANSCRIPTIONAL REGULATORY PROTEIN"/>
    <property type="match status" value="1"/>
</dbReference>
<dbReference type="AlphaFoldDB" id="A0A9Q8YDH5"/>
<dbReference type="PANTHER" id="PTHR47506:SF6">
    <property type="entry name" value="HTH-TYPE TRANSCRIPTIONAL REPRESSOR NEMR"/>
    <property type="match status" value="1"/>
</dbReference>
<dbReference type="EMBL" id="CP098809">
    <property type="protein sequence ID" value="USJ27180.1"/>
    <property type="molecule type" value="Genomic_DNA"/>
</dbReference>
<evidence type="ECO:0000256" key="1">
    <source>
        <dbReference type="ARBA" id="ARBA00023015"/>
    </source>
</evidence>
<feature type="domain" description="HTH tetR-type" evidence="5">
    <location>
        <begin position="6"/>
        <end position="66"/>
    </location>
</feature>
<dbReference type="InterPro" id="IPR001647">
    <property type="entry name" value="HTH_TetR"/>
</dbReference>
<dbReference type="PRINTS" id="PR00455">
    <property type="entry name" value="HTHTETR"/>
</dbReference>
<dbReference type="InterPro" id="IPR009057">
    <property type="entry name" value="Homeodomain-like_sf"/>
</dbReference>
<geneLocation type="plasmid" evidence="6 7">
    <name>pB</name>
</geneLocation>
<protein>
    <submittedName>
        <fullName evidence="6">TetR/AcrR family transcriptional regulator</fullName>
    </submittedName>
</protein>
<evidence type="ECO:0000313" key="6">
    <source>
        <dbReference type="EMBL" id="USJ27180.1"/>
    </source>
</evidence>
<dbReference type="Proteomes" id="UP001055460">
    <property type="component" value="Plasmid pB"/>
</dbReference>
<organism evidence="6 7">
    <name type="scientific">Ensifer adhaerens</name>
    <name type="common">Sinorhizobium morelense</name>
    <dbReference type="NCBI Taxonomy" id="106592"/>
    <lineage>
        <taxon>Bacteria</taxon>
        <taxon>Pseudomonadati</taxon>
        <taxon>Pseudomonadota</taxon>
        <taxon>Alphaproteobacteria</taxon>
        <taxon>Hyphomicrobiales</taxon>
        <taxon>Rhizobiaceae</taxon>
        <taxon>Sinorhizobium/Ensifer group</taxon>
        <taxon>Ensifer</taxon>
    </lineage>
</organism>
<dbReference type="PROSITE" id="PS50977">
    <property type="entry name" value="HTH_TETR_2"/>
    <property type="match status" value="1"/>
</dbReference>
<keyword evidence="3" id="KW-0804">Transcription</keyword>
<evidence type="ECO:0000313" key="7">
    <source>
        <dbReference type="Proteomes" id="UP001055460"/>
    </source>
</evidence>
<name>A0A9Q8YDH5_ENSAD</name>
<dbReference type="GO" id="GO:0003677">
    <property type="term" value="F:DNA binding"/>
    <property type="evidence" value="ECO:0007669"/>
    <property type="project" value="UniProtKB-UniRule"/>
</dbReference>
<dbReference type="Gene3D" id="1.10.357.10">
    <property type="entry name" value="Tetracycline Repressor, domain 2"/>
    <property type="match status" value="1"/>
</dbReference>
<evidence type="ECO:0000256" key="4">
    <source>
        <dbReference type="PROSITE-ProRule" id="PRU00335"/>
    </source>
</evidence>
<gene>
    <name evidence="6" type="ORF">NE863_32340</name>
</gene>
<keyword evidence="2 4" id="KW-0238">DNA-binding</keyword>
<keyword evidence="1" id="KW-0805">Transcription regulation</keyword>
<reference evidence="6" key="1">
    <citation type="submission" date="2022-06" db="EMBL/GenBank/DDBJ databases">
        <title>Physiological and biochemical characterization and genomic elucidation of a strain of the genus Ensifer adhaerens M8 that combines arsenic oxidation and chromium reduction.</title>
        <authorList>
            <person name="Li X."/>
            <person name="Yu c."/>
        </authorList>
    </citation>
    <scope>NUCLEOTIDE SEQUENCE</scope>
    <source>
        <strain evidence="6">M8</strain>
        <plasmid evidence="6">pB</plasmid>
    </source>
</reference>
<evidence type="ECO:0000256" key="2">
    <source>
        <dbReference type="ARBA" id="ARBA00023125"/>
    </source>
</evidence>